<protein>
    <submittedName>
        <fullName evidence="1">YecA family protein</fullName>
    </submittedName>
</protein>
<dbReference type="EMBL" id="JBAKAW010000075">
    <property type="protein sequence ID" value="MEL0657333.1"/>
    <property type="molecule type" value="Genomic_DNA"/>
</dbReference>
<organism evidence="1 2">
    <name type="scientific">Pseudoalteromonas issachenkonii</name>
    <dbReference type="NCBI Taxonomy" id="152297"/>
    <lineage>
        <taxon>Bacteria</taxon>
        <taxon>Pseudomonadati</taxon>
        <taxon>Pseudomonadota</taxon>
        <taxon>Gammaproteobacteria</taxon>
        <taxon>Alteromonadales</taxon>
        <taxon>Pseudoalteromonadaceae</taxon>
        <taxon>Pseudoalteromonas</taxon>
    </lineage>
</organism>
<evidence type="ECO:0000313" key="2">
    <source>
        <dbReference type="Proteomes" id="UP001371391"/>
    </source>
</evidence>
<sequence>YRQALHEVIEYVRVSALLCLAELGKEQNKQSTKKTLH</sequence>
<dbReference type="InterPro" id="IPR036255">
    <property type="entry name" value="YgfB-like_sf"/>
</dbReference>
<gene>
    <name evidence="1" type="ORF">V6257_20215</name>
</gene>
<evidence type="ECO:0000313" key="1">
    <source>
        <dbReference type="EMBL" id="MEL0657333.1"/>
    </source>
</evidence>
<feature type="non-terminal residue" evidence="1">
    <location>
        <position position="1"/>
    </location>
</feature>
<dbReference type="Proteomes" id="UP001371391">
    <property type="component" value="Unassembled WGS sequence"/>
</dbReference>
<name>A0ABU9H647_9GAMM</name>
<dbReference type="Gene3D" id="1.20.120.740">
    <property type="entry name" value="YgfB uncharacterised protein family UPF0149, PF03695"/>
    <property type="match status" value="1"/>
</dbReference>
<comment type="caution">
    <text evidence="1">The sequence shown here is derived from an EMBL/GenBank/DDBJ whole genome shotgun (WGS) entry which is preliminary data.</text>
</comment>
<reference evidence="1 2" key="1">
    <citation type="submission" date="2024-02" db="EMBL/GenBank/DDBJ databases">
        <title>Bacteria isolated from the canopy kelp, Nereocystis luetkeana.</title>
        <authorList>
            <person name="Pfister C.A."/>
            <person name="Younker I.T."/>
            <person name="Light S.H."/>
        </authorList>
    </citation>
    <scope>NUCLEOTIDE SEQUENCE [LARGE SCALE GENOMIC DNA]</scope>
    <source>
        <strain evidence="1 2">TI.1.03</strain>
    </source>
</reference>
<proteinExistence type="predicted"/>
<accession>A0ABU9H647</accession>
<keyword evidence="2" id="KW-1185">Reference proteome</keyword>